<comment type="caution">
    <text evidence="1">The sequence shown here is derived from an EMBL/GenBank/DDBJ whole genome shotgun (WGS) entry which is preliminary data.</text>
</comment>
<protein>
    <submittedName>
        <fullName evidence="1">Uncharacterized protein</fullName>
    </submittedName>
</protein>
<dbReference type="Proteomes" id="UP000676336">
    <property type="component" value="Unassembled WGS sequence"/>
</dbReference>
<name>A0A815UWF3_9BILA</name>
<reference evidence="1" key="1">
    <citation type="submission" date="2021-02" db="EMBL/GenBank/DDBJ databases">
        <authorList>
            <person name="Nowell W R."/>
        </authorList>
    </citation>
    <scope>NUCLEOTIDE SEQUENCE</scope>
</reference>
<proteinExistence type="predicted"/>
<dbReference type="AlphaFoldDB" id="A0A815UWF3"/>
<feature type="non-terminal residue" evidence="1">
    <location>
        <position position="81"/>
    </location>
</feature>
<dbReference type="EMBL" id="CAJOBI010251461">
    <property type="protein sequence ID" value="CAF5105145.1"/>
    <property type="molecule type" value="Genomic_DNA"/>
</dbReference>
<dbReference type="Proteomes" id="UP000663834">
    <property type="component" value="Unassembled WGS sequence"/>
</dbReference>
<evidence type="ECO:0000313" key="4">
    <source>
        <dbReference type="Proteomes" id="UP000663834"/>
    </source>
</evidence>
<evidence type="ECO:0000313" key="2">
    <source>
        <dbReference type="EMBL" id="CAF5105145.1"/>
    </source>
</evidence>
<accession>A0A815UWF3</accession>
<organism evidence="1 4">
    <name type="scientific">Rotaria magnacalcarata</name>
    <dbReference type="NCBI Taxonomy" id="392030"/>
    <lineage>
        <taxon>Eukaryota</taxon>
        <taxon>Metazoa</taxon>
        <taxon>Spiralia</taxon>
        <taxon>Gnathifera</taxon>
        <taxon>Rotifera</taxon>
        <taxon>Eurotatoria</taxon>
        <taxon>Bdelloidea</taxon>
        <taxon>Philodinida</taxon>
        <taxon>Philodinidae</taxon>
        <taxon>Rotaria</taxon>
    </lineage>
</organism>
<evidence type="ECO:0000313" key="1">
    <source>
        <dbReference type="EMBL" id="CAF1521835.1"/>
    </source>
</evidence>
<gene>
    <name evidence="3" type="ORF">GIL414_LOCUS64001</name>
    <name evidence="1" type="ORF">KQP761_LOCUS15753</name>
    <name evidence="2" type="ORF">SMN809_LOCUS61853</name>
</gene>
<dbReference type="EMBL" id="CAJNOW010007736">
    <property type="protein sequence ID" value="CAF1521835.1"/>
    <property type="molecule type" value="Genomic_DNA"/>
</dbReference>
<evidence type="ECO:0000313" key="3">
    <source>
        <dbReference type="EMBL" id="CAF5130690.1"/>
    </source>
</evidence>
<sequence length="81" mass="9354">MWESSIEEESTLENVANNLIKMKIVSMDISYLEIGITKRIEEILSNFKKLLNEVDFATLNVVVNETGFEYVEHESEDDLVL</sequence>
<dbReference type="EMBL" id="CAJOBJ010270986">
    <property type="protein sequence ID" value="CAF5130690.1"/>
    <property type="molecule type" value="Genomic_DNA"/>
</dbReference>
<dbReference type="Proteomes" id="UP000681720">
    <property type="component" value="Unassembled WGS sequence"/>
</dbReference>